<dbReference type="GeneID" id="66937093"/>
<proteinExistence type="predicted"/>
<reference evidence="2 3" key="1">
    <citation type="submission" date="2021-02" db="EMBL/GenBank/DDBJ databases">
        <title>Pan-genome distribution and transcriptional activeness of fungal secondary metabolism genes in Aspergillus section Fumigati.</title>
        <authorList>
            <person name="Takahashi H."/>
            <person name="Umemura M."/>
            <person name="Ninomiya A."/>
            <person name="Kusuya Y."/>
            <person name="Urayama S."/>
            <person name="Shimizu M."/>
            <person name="Watanabe A."/>
            <person name="Kamei K."/>
            <person name="Yaguchi T."/>
            <person name="Hagiwara D."/>
        </authorList>
    </citation>
    <scope>NUCLEOTIDE SEQUENCE [LARGE SCALE GENOMIC DNA]</scope>
    <source>
        <strain evidence="2 3">IFM 47045</strain>
    </source>
</reference>
<keyword evidence="3" id="KW-1185">Reference proteome</keyword>
<name>A0A9P3C3C9_ASPVI</name>
<dbReference type="AlphaFoldDB" id="A0A9P3C3C9"/>
<evidence type="ECO:0000313" key="2">
    <source>
        <dbReference type="EMBL" id="GIK05012.1"/>
    </source>
</evidence>
<comment type="caution">
    <text evidence="2">The sequence shown here is derived from an EMBL/GenBank/DDBJ whole genome shotgun (WGS) entry which is preliminary data.</text>
</comment>
<dbReference type="RefSeq" id="XP_043128198.1">
    <property type="nucleotide sequence ID" value="XM_043272263.1"/>
</dbReference>
<evidence type="ECO:0000256" key="1">
    <source>
        <dbReference type="SAM" id="MobiDB-lite"/>
    </source>
</evidence>
<feature type="compositionally biased region" description="Low complexity" evidence="1">
    <location>
        <begin position="34"/>
        <end position="51"/>
    </location>
</feature>
<gene>
    <name evidence="2" type="ORF">Aspvir_009111</name>
</gene>
<accession>A0A9P3C3C9</accession>
<dbReference type="Proteomes" id="UP000710440">
    <property type="component" value="Unassembled WGS sequence"/>
</dbReference>
<protein>
    <submittedName>
        <fullName evidence="2">Uncharacterized protein</fullName>
    </submittedName>
</protein>
<organism evidence="2 3">
    <name type="scientific">Aspergillus viridinutans</name>
    <dbReference type="NCBI Taxonomy" id="75553"/>
    <lineage>
        <taxon>Eukaryota</taxon>
        <taxon>Fungi</taxon>
        <taxon>Dikarya</taxon>
        <taxon>Ascomycota</taxon>
        <taxon>Pezizomycotina</taxon>
        <taxon>Eurotiomycetes</taxon>
        <taxon>Eurotiomycetidae</taxon>
        <taxon>Eurotiales</taxon>
        <taxon>Aspergillaceae</taxon>
        <taxon>Aspergillus</taxon>
        <taxon>Aspergillus subgen. Fumigati</taxon>
    </lineage>
</organism>
<evidence type="ECO:0000313" key="3">
    <source>
        <dbReference type="Proteomes" id="UP000710440"/>
    </source>
</evidence>
<sequence>MVLAYSPIQVQLAHYKYSESPRHCSCDSADLSAPAIPASSSSSASTTSSDAVRPNFQVRLL</sequence>
<dbReference type="EMBL" id="BOPL01000007">
    <property type="protein sequence ID" value="GIK05012.1"/>
    <property type="molecule type" value="Genomic_DNA"/>
</dbReference>
<feature type="region of interest" description="Disordered" evidence="1">
    <location>
        <begin position="34"/>
        <end position="61"/>
    </location>
</feature>